<dbReference type="GeneID" id="54278188"/>
<name>A0A6A5Y2B7_9PLEO</name>
<protein>
    <submittedName>
        <fullName evidence="2">Uncharacterized protein</fullName>
    </submittedName>
</protein>
<evidence type="ECO:0000256" key="1">
    <source>
        <dbReference type="SAM" id="Phobius"/>
    </source>
</evidence>
<dbReference type="RefSeq" id="XP_033387370.1">
    <property type="nucleotide sequence ID" value="XM_033520791.1"/>
</dbReference>
<evidence type="ECO:0000313" key="2">
    <source>
        <dbReference type="EMBL" id="KAF2019031.1"/>
    </source>
</evidence>
<dbReference type="Proteomes" id="UP000799778">
    <property type="component" value="Unassembled WGS sequence"/>
</dbReference>
<keyword evidence="3" id="KW-1185">Reference proteome</keyword>
<keyword evidence="1" id="KW-1133">Transmembrane helix</keyword>
<proteinExistence type="predicted"/>
<sequence length="51" mass="6145">MNSVVLSVTSLCMFSVSIGWFWYLSRRPFPLIFMNIRFRRIYLILINVMIV</sequence>
<gene>
    <name evidence="2" type="ORF">BU24DRAFT_110997</name>
</gene>
<reference evidence="2" key="1">
    <citation type="journal article" date="2020" name="Stud. Mycol.">
        <title>101 Dothideomycetes genomes: a test case for predicting lifestyles and emergence of pathogens.</title>
        <authorList>
            <person name="Haridas S."/>
            <person name="Albert R."/>
            <person name="Binder M."/>
            <person name="Bloem J."/>
            <person name="Labutti K."/>
            <person name="Salamov A."/>
            <person name="Andreopoulos B."/>
            <person name="Baker S."/>
            <person name="Barry K."/>
            <person name="Bills G."/>
            <person name="Bluhm B."/>
            <person name="Cannon C."/>
            <person name="Castanera R."/>
            <person name="Culley D."/>
            <person name="Daum C."/>
            <person name="Ezra D."/>
            <person name="Gonzalez J."/>
            <person name="Henrissat B."/>
            <person name="Kuo A."/>
            <person name="Liang C."/>
            <person name="Lipzen A."/>
            <person name="Lutzoni F."/>
            <person name="Magnuson J."/>
            <person name="Mondo S."/>
            <person name="Nolan M."/>
            <person name="Ohm R."/>
            <person name="Pangilinan J."/>
            <person name="Park H.-J."/>
            <person name="Ramirez L."/>
            <person name="Alfaro M."/>
            <person name="Sun H."/>
            <person name="Tritt A."/>
            <person name="Yoshinaga Y."/>
            <person name="Zwiers L.-H."/>
            <person name="Turgeon B."/>
            <person name="Goodwin S."/>
            <person name="Spatafora J."/>
            <person name="Crous P."/>
            <person name="Grigoriev I."/>
        </authorList>
    </citation>
    <scope>NUCLEOTIDE SEQUENCE</scope>
    <source>
        <strain evidence="2">CBS 175.79</strain>
    </source>
</reference>
<feature type="transmembrane region" description="Helical" evidence="1">
    <location>
        <begin position="6"/>
        <end position="24"/>
    </location>
</feature>
<dbReference type="AlphaFoldDB" id="A0A6A5Y2B7"/>
<evidence type="ECO:0000313" key="3">
    <source>
        <dbReference type="Proteomes" id="UP000799778"/>
    </source>
</evidence>
<organism evidence="2 3">
    <name type="scientific">Aaosphaeria arxii CBS 175.79</name>
    <dbReference type="NCBI Taxonomy" id="1450172"/>
    <lineage>
        <taxon>Eukaryota</taxon>
        <taxon>Fungi</taxon>
        <taxon>Dikarya</taxon>
        <taxon>Ascomycota</taxon>
        <taxon>Pezizomycotina</taxon>
        <taxon>Dothideomycetes</taxon>
        <taxon>Pleosporomycetidae</taxon>
        <taxon>Pleosporales</taxon>
        <taxon>Pleosporales incertae sedis</taxon>
        <taxon>Aaosphaeria</taxon>
    </lineage>
</organism>
<accession>A0A6A5Y2B7</accession>
<keyword evidence="1" id="KW-0812">Transmembrane</keyword>
<keyword evidence="1" id="KW-0472">Membrane</keyword>
<dbReference type="EMBL" id="ML978067">
    <property type="protein sequence ID" value="KAF2019031.1"/>
    <property type="molecule type" value="Genomic_DNA"/>
</dbReference>